<dbReference type="EMBL" id="AP022871">
    <property type="protein sequence ID" value="BCB87995.1"/>
    <property type="molecule type" value="Genomic_DNA"/>
</dbReference>
<dbReference type="InterPro" id="IPR052371">
    <property type="entry name" value="BFD-associated_ferredoxin"/>
</dbReference>
<evidence type="ECO:0000313" key="10">
    <source>
        <dbReference type="EMBL" id="BCB87995.1"/>
    </source>
</evidence>
<evidence type="ECO:0000256" key="2">
    <source>
        <dbReference type="ARBA" id="ARBA00022714"/>
    </source>
</evidence>
<dbReference type="Gene3D" id="1.10.10.1100">
    <property type="entry name" value="BFD-like [2Fe-2S]-binding domain"/>
    <property type="match status" value="1"/>
</dbReference>
<evidence type="ECO:0000256" key="1">
    <source>
        <dbReference type="ARBA" id="ARBA00022448"/>
    </source>
</evidence>
<evidence type="ECO:0000259" key="9">
    <source>
        <dbReference type="Pfam" id="PF04324"/>
    </source>
</evidence>
<evidence type="ECO:0000256" key="8">
    <source>
        <dbReference type="ARBA" id="ARBA00046332"/>
    </source>
</evidence>
<feature type="domain" description="BFD-like [2Fe-2S]-binding" evidence="9">
    <location>
        <begin position="2"/>
        <end position="51"/>
    </location>
</feature>
<dbReference type="AlphaFoldDB" id="A0A6F8YP96"/>
<dbReference type="PANTHER" id="PTHR37424:SF1">
    <property type="entry name" value="BACTERIOFERRITIN-ASSOCIATED FERREDOXIN"/>
    <property type="match status" value="1"/>
</dbReference>
<keyword evidence="11" id="KW-1185">Reference proteome</keyword>
<dbReference type="PANTHER" id="PTHR37424">
    <property type="entry name" value="BACTERIOFERRITIN-ASSOCIATED FERREDOXIN"/>
    <property type="match status" value="1"/>
</dbReference>
<keyword evidence="3" id="KW-0479">Metal-binding</keyword>
<keyword evidence="4" id="KW-0249">Electron transport</keyword>
<dbReference type="InterPro" id="IPR007419">
    <property type="entry name" value="BFD-like_2Fe2S-bd_dom"/>
</dbReference>
<sequence length="63" mass="6563">MYVCICARVREGEVRTAIQLGARSEESVGDACGAGTGCGTCLDRICDLIDEENSADTLLPLAA</sequence>
<proteinExistence type="inferred from homology"/>
<keyword evidence="2" id="KW-0001">2Fe-2S</keyword>
<dbReference type="Pfam" id="PF04324">
    <property type="entry name" value="Fer2_BFD"/>
    <property type="match status" value="1"/>
</dbReference>
<dbReference type="KEGG" id="psuu:Psuf_053080"/>
<protein>
    <recommendedName>
        <fullName evidence="7">Bacterioferritin-associated ferredoxin</fullName>
    </recommendedName>
</protein>
<keyword evidence="6" id="KW-0411">Iron-sulfur</keyword>
<evidence type="ECO:0000256" key="6">
    <source>
        <dbReference type="ARBA" id="ARBA00023014"/>
    </source>
</evidence>
<name>A0A6F8YP96_9ACTN</name>
<dbReference type="Proteomes" id="UP000503011">
    <property type="component" value="Chromosome"/>
</dbReference>
<evidence type="ECO:0000256" key="3">
    <source>
        <dbReference type="ARBA" id="ARBA00022723"/>
    </source>
</evidence>
<reference evidence="10 11" key="2">
    <citation type="submission" date="2020-03" db="EMBL/GenBank/DDBJ databases">
        <authorList>
            <person name="Ichikawa N."/>
            <person name="Kimura A."/>
            <person name="Kitahashi Y."/>
            <person name="Uohara A."/>
        </authorList>
    </citation>
    <scope>NUCLEOTIDE SEQUENCE [LARGE SCALE GENOMIC DNA]</scope>
    <source>
        <strain evidence="10 11">NBRC 105367</strain>
    </source>
</reference>
<organism evidence="10 11">
    <name type="scientific">Phytohabitans suffuscus</name>
    <dbReference type="NCBI Taxonomy" id="624315"/>
    <lineage>
        <taxon>Bacteria</taxon>
        <taxon>Bacillati</taxon>
        <taxon>Actinomycetota</taxon>
        <taxon>Actinomycetes</taxon>
        <taxon>Micromonosporales</taxon>
        <taxon>Micromonosporaceae</taxon>
    </lineage>
</organism>
<evidence type="ECO:0000256" key="7">
    <source>
        <dbReference type="ARBA" id="ARBA00039386"/>
    </source>
</evidence>
<reference evidence="10 11" key="1">
    <citation type="submission" date="2020-03" db="EMBL/GenBank/DDBJ databases">
        <title>Whole genome shotgun sequence of Phytohabitans suffuscus NBRC 105367.</title>
        <authorList>
            <person name="Komaki H."/>
            <person name="Tamura T."/>
        </authorList>
    </citation>
    <scope>NUCLEOTIDE SEQUENCE [LARGE SCALE GENOMIC DNA]</scope>
    <source>
        <strain evidence="10 11">NBRC 105367</strain>
    </source>
</reference>
<evidence type="ECO:0000256" key="4">
    <source>
        <dbReference type="ARBA" id="ARBA00022982"/>
    </source>
</evidence>
<dbReference type="InterPro" id="IPR041854">
    <property type="entry name" value="BFD-like_2Fe2S-bd_dom_sf"/>
</dbReference>
<evidence type="ECO:0000313" key="11">
    <source>
        <dbReference type="Proteomes" id="UP000503011"/>
    </source>
</evidence>
<comment type="similarity">
    <text evidence="8">Belongs to the Bfd family.</text>
</comment>
<dbReference type="GO" id="GO:0046872">
    <property type="term" value="F:metal ion binding"/>
    <property type="evidence" value="ECO:0007669"/>
    <property type="project" value="UniProtKB-KW"/>
</dbReference>
<dbReference type="RefSeq" id="WP_173159340.1">
    <property type="nucleotide sequence ID" value="NZ_AP022871.1"/>
</dbReference>
<dbReference type="GO" id="GO:0051537">
    <property type="term" value="F:2 iron, 2 sulfur cluster binding"/>
    <property type="evidence" value="ECO:0007669"/>
    <property type="project" value="UniProtKB-KW"/>
</dbReference>
<gene>
    <name evidence="10" type="ORF">Psuf_053080</name>
</gene>
<accession>A0A6F8YP96</accession>
<evidence type="ECO:0000256" key="5">
    <source>
        <dbReference type="ARBA" id="ARBA00023004"/>
    </source>
</evidence>
<keyword evidence="1" id="KW-0813">Transport</keyword>
<keyword evidence="5" id="KW-0408">Iron</keyword>